<keyword evidence="1 4" id="KW-0349">Heme</keyword>
<dbReference type="InterPro" id="IPR011041">
    <property type="entry name" value="Quinoprot_gluc/sorb_DH_b-prop"/>
</dbReference>
<name>A0A517XNR1_9BACT</name>
<dbReference type="SUPFAM" id="SSF46626">
    <property type="entry name" value="Cytochrome c"/>
    <property type="match status" value="1"/>
</dbReference>
<dbReference type="InterPro" id="IPR036909">
    <property type="entry name" value="Cyt_c-like_dom_sf"/>
</dbReference>
<dbReference type="EMBL" id="CP036273">
    <property type="protein sequence ID" value="QDU19151.1"/>
    <property type="molecule type" value="Genomic_DNA"/>
</dbReference>
<dbReference type="GO" id="GO:0020037">
    <property type="term" value="F:heme binding"/>
    <property type="evidence" value="ECO:0007669"/>
    <property type="project" value="InterPro"/>
</dbReference>
<gene>
    <name evidence="7" type="ORF">ETAA1_10550</name>
</gene>
<evidence type="ECO:0000256" key="1">
    <source>
        <dbReference type="ARBA" id="ARBA00022617"/>
    </source>
</evidence>
<keyword evidence="2 4" id="KW-0479">Metal-binding</keyword>
<protein>
    <submittedName>
        <fullName evidence="7">Cytochrome c</fullName>
    </submittedName>
</protein>
<dbReference type="NCBIfam" id="TIGR02604">
    <property type="entry name" value="Piru_Ver_Nterm"/>
    <property type="match status" value="1"/>
</dbReference>
<organism evidence="7 8">
    <name type="scientific">Urbifossiella limnaea</name>
    <dbReference type="NCBI Taxonomy" id="2528023"/>
    <lineage>
        <taxon>Bacteria</taxon>
        <taxon>Pseudomonadati</taxon>
        <taxon>Planctomycetota</taxon>
        <taxon>Planctomycetia</taxon>
        <taxon>Gemmatales</taxon>
        <taxon>Gemmataceae</taxon>
        <taxon>Urbifossiella</taxon>
    </lineage>
</organism>
<dbReference type="PANTHER" id="PTHR33546">
    <property type="entry name" value="LARGE, MULTIFUNCTIONAL SECRETED PROTEIN-RELATED"/>
    <property type="match status" value="1"/>
</dbReference>
<proteinExistence type="predicted"/>
<feature type="domain" description="Cytochrome c" evidence="6">
    <location>
        <begin position="915"/>
        <end position="1052"/>
    </location>
</feature>
<dbReference type="PANTHER" id="PTHR33546:SF1">
    <property type="entry name" value="LARGE, MULTIFUNCTIONAL SECRETED PROTEIN"/>
    <property type="match status" value="1"/>
</dbReference>
<evidence type="ECO:0000256" key="3">
    <source>
        <dbReference type="ARBA" id="ARBA00023004"/>
    </source>
</evidence>
<keyword evidence="8" id="KW-1185">Reference proteome</keyword>
<feature type="signal peptide" evidence="5">
    <location>
        <begin position="1"/>
        <end position="20"/>
    </location>
</feature>
<dbReference type="Pfam" id="PF23500">
    <property type="entry name" value="DUF7133"/>
    <property type="match status" value="1"/>
</dbReference>
<reference evidence="7 8" key="1">
    <citation type="submission" date="2019-02" db="EMBL/GenBank/DDBJ databases">
        <title>Deep-cultivation of Planctomycetes and their phenomic and genomic characterization uncovers novel biology.</title>
        <authorList>
            <person name="Wiegand S."/>
            <person name="Jogler M."/>
            <person name="Boedeker C."/>
            <person name="Pinto D."/>
            <person name="Vollmers J."/>
            <person name="Rivas-Marin E."/>
            <person name="Kohn T."/>
            <person name="Peeters S.H."/>
            <person name="Heuer A."/>
            <person name="Rast P."/>
            <person name="Oberbeckmann S."/>
            <person name="Bunk B."/>
            <person name="Jeske O."/>
            <person name="Meyerdierks A."/>
            <person name="Storesund J.E."/>
            <person name="Kallscheuer N."/>
            <person name="Luecker S."/>
            <person name="Lage O.M."/>
            <person name="Pohl T."/>
            <person name="Merkel B.J."/>
            <person name="Hornburger P."/>
            <person name="Mueller R.-W."/>
            <person name="Bruemmer F."/>
            <person name="Labrenz M."/>
            <person name="Spormann A.M."/>
            <person name="Op den Camp H."/>
            <person name="Overmann J."/>
            <person name="Amann R."/>
            <person name="Jetten M.S.M."/>
            <person name="Mascher T."/>
            <person name="Medema M.H."/>
            <person name="Devos D.P."/>
            <person name="Kaster A.-K."/>
            <person name="Ovreas L."/>
            <person name="Rohde M."/>
            <person name="Galperin M.Y."/>
            <person name="Jogler C."/>
        </authorList>
    </citation>
    <scope>NUCLEOTIDE SEQUENCE [LARGE SCALE GENOMIC DNA]</scope>
    <source>
        <strain evidence="7 8">ETA_A1</strain>
    </source>
</reference>
<evidence type="ECO:0000259" key="6">
    <source>
        <dbReference type="PROSITE" id="PS51007"/>
    </source>
</evidence>
<dbReference type="AlphaFoldDB" id="A0A517XNR1"/>
<dbReference type="InterPro" id="IPR009056">
    <property type="entry name" value="Cyt_c-like_dom"/>
</dbReference>
<dbReference type="InterPro" id="IPR055557">
    <property type="entry name" value="DUF7133"/>
</dbReference>
<dbReference type="InterPro" id="IPR011042">
    <property type="entry name" value="6-blade_b-propeller_TolB-like"/>
</dbReference>
<feature type="chain" id="PRO_5022035108" evidence="5">
    <location>
        <begin position="21"/>
        <end position="1052"/>
    </location>
</feature>
<dbReference type="KEGG" id="uli:ETAA1_10550"/>
<dbReference type="Proteomes" id="UP000319576">
    <property type="component" value="Chromosome"/>
</dbReference>
<dbReference type="Gene3D" id="1.10.760.10">
    <property type="entry name" value="Cytochrome c-like domain"/>
    <property type="match status" value="1"/>
</dbReference>
<dbReference type="InterPro" id="IPR013428">
    <property type="entry name" value="Membrane-bound_put_N"/>
</dbReference>
<dbReference type="InterPro" id="IPR013427">
    <property type="entry name" value="Haem-bd_dom_put"/>
</dbReference>
<keyword evidence="3 4" id="KW-0408">Iron</keyword>
<evidence type="ECO:0000256" key="4">
    <source>
        <dbReference type="PROSITE-ProRule" id="PRU00433"/>
    </source>
</evidence>
<sequence length="1052" mass="113413" precursor="true">MTRSLLLLPLAFLPFGPAGGQPPTATPATPAGFQQVQLNGHTFTLPVGFTIELAAGADVVPRPIAAAFDERGRLYVTDSSGSNEKVQDQLAKKPHRVLRLTDSDGDGKYESSTVFVPNVMLPQGAMWLTGSLYVAAPPHILKFTDTNDDGRADKEEVWFDGKTLTGCANDLHGPCLGPDGWVYWCKGAFAKQEYTLRVGDEKRPFVTRASHVFRARPDGTDIQPVMTGGMDNPVDLVFTPTGDRVFSCTFLQHPRDGKRDGLIHAVPGALYGKPHDVLDGHVRTHPELMPPMTHLGPAAPCGLHRYESDQFGPAYANNLFCCQFNLRKVSRHILVPAGSTYTTTDSDFLASDNHDFHPTDVIEDADGSLLVIDTGGWYKLCCPTSQLVKPDVTGAIYRVRKSGAHQVDDPRGLKIDWAKRDAAALGQLLHDPRPAVAGRVVVEAERRGREVGVAAAALTTDGTRAGRLRAAWLAAREGRSGAQRFIAGLADSPDEDVRLIALHMIGTDHVEGGYGQGVAAERLADPSPRVRRVAAECLTFHGRHSAEAERVFAALAVETNDRPLDHALTLLLIEGVERDHVAKGLVHPSPRVRRAVLTALDQRPDGKLDPAAVLRELDGTDAALVETAWWIAGRHPEWGDRLAGHFRERLGSIEKLTPPEQDSLVNRAVPFLKGEPVRRVLGDALAKAAAPAVQRPLLRGMARAGLKTFPPEWREGVQLALFSADTEVVRDAAAVLRAAPPTAEVDALLTEEVWRYRLRNKVPTPPEIDMVIRAATPLGARLTADQALAAIDQLHRDRFGPARAAAADLLSRAPLPTESLVLLAGALKTMPPAEVGRVLPAFDRSTDAKVGLAFVAALSEPAVRPVIRAEQVKPTLDKYPPPVRAAADRLYALLAEARGDEVARLEALLKELPEGDVRRGQAVFNGAKGQCAACHKIGYVGGLVGPDLTRVGGTRTPRDLLEAIVFPSASFVRSYEPVRVTTTDGRVLNGLLAADTADEVAVAVAADRTERVPRADVEAVAPGTVSVMPAGLDQQLTRQELADLVAFLRACR</sequence>
<dbReference type="NCBIfam" id="TIGR02603">
    <property type="entry name" value="CxxCH_TIGR02603"/>
    <property type="match status" value="1"/>
</dbReference>
<evidence type="ECO:0000313" key="8">
    <source>
        <dbReference type="Proteomes" id="UP000319576"/>
    </source>
</evidence>
<dbReference type="InterPro" id="IPR016024">
    <property type="entry name" value="ARM-type_fold"/>
</dbReference>
<dbReference type="SUPFAM" id="SSF50952">
    <property type="entry name" value="Soluble quinoprotein glucose dehydrogenase"/>
    <property type="match status" value="1"/>
</dbReference>
<evidence type="ECO:0000313" key="7">
    <source>
        <dbReference type="EMBL" id="QDU19151.1"/>
    </source>
</evidence>
<dbReference type="GO" id="GO:0009055">
    <property type="term" value="F:electron transfer activity"/>
    <property type="evidence" value="ECO:0007669"/>
    <property type="project" value="InterPro"/>
</dbReference>
<dbReference type="SUPFAM" id="SSF48371">
    <property type="entry name" value="ARM repeat"/>
    <property type="match status" value="1"/>
</dbReference>
<evidence type="ECO:0000256" key="2">
    <source>
        <dbReference type="ARBA" id="ARBA00022723"/>
    </source>
</evidence>
<dbReference type="PROSITE" id="PS51007">
    <property type="entry name" value="CYTC"/>
    <property type="match status" value="1"/>
</dbReference>
<dbReference type="GO" id="GO:0046872">
    <property type="term" value="F:metal ion binding"/>
    <property type="evidence" value="ECO:0007669"/>
    <property type="project" value="UniProtKB-KW"/>
</dbReference>
<accession>A0A517XNR1</accession>
<keyword evidence="5" id="KW-0732">Signal</keyword>
<dbReference type="Gene3D" id="2.120.10.30">
    <property type="entry name" value="TolB, C-terminal domain"/>
    <property type="match status" value="1"/>
</dbReference>
<evidence type="ECO:0000256" key="5">
    <source>
        <dbReference type="SAM" id="SignalP"/>
    </source>
</evidence>
<dbReference type="RefSeq" id="WP_202920677.1">
    <property type="nucleotide sequence ID" value="NZ_CP036273.1"/>
</dbReference>